<comment type="similarity">
    <text evidence="2">Belongs to the glycosyl hydrolase 27 family.</text>
</comment>
<dbReference type="InterPro" id="IPR013780">
    <property type="entry name" value="Glyco_hydro_b"/>
</dbReference>
<evidence type="ECO:0000256" key="4">
    <source>
        <dbReference type="ARBA" id="ARBA00022734"/>
    </source>
</evidence>
<evidence type="ECO:0000313" key="8">
    <source>
        <dbReference type="EMBL" id="KGO74657.1"/>
    </source>
</evidence>
<dbReference type="PhylomeDB" id="A0A0A2L3K8"/>
<evidence type="ECO:0000256" key="1">
    <source>
        <dbReference type="ARBA" id="ARBA00001255"/>
    </source>
</evidence>
<dbReference type="Gene3D" id="3.20.20.70">
    <property type="entry name" value="Aldolase class I"/>
    <property type="match status" value="2"/>
</dbReference>
<dbReference type="SUPFAM" id="SSF51445">
    <property type="entry name" value="(Trans)glycosidases"/>
    <property type="match status" value="1"/>
</dbReference>
<dbReference type="HOGENOM" id="CLU_013093_1_1_1"/>
<evidence type="ECO:0000256" key="7">
    <source>
        <dbReference type="ARBA" id="ARBA00023295"/>
    </source>
</evidence>
<dbReference type="InterPro" id="IPR013785">
    <property type="entry name" value="Aldolase_TIM"/>
</dbReference>
<dbReference type="EC" id="3.2.1.22" evidence="3"/>
<comment type="caution">
    <text evidence="8">The sequence shown here is derived from an EMBL/GenBank/DDBJ whole genome shotgun (WGS) entry which is preliminary data.</text>
</comment>
<evidence type="ECO:0000256" key="2">
    <source>
        <dbReference type="ARBA" id="ARBA00009743"/>
    </source>
</evidence>
<dbReference type="GO" id="GO:0030246">
    <property type="term" value="F:carbohydrate binding"/>
    <property type="evidence" value="ECO:0007669"/>
    <property type="project" value="UniProtKB-KW"/>
</dbReference>
<dbReference type="GO" id="GO:0005975">
    <property type="term" value="P:carbohydrate metabolic process"/>
    <property type="evidence" value="ECO:0007669"/>
    <property type="project" value="InterPro"/>
</dbReference>
<reference evidence="8 9" key="1">
    <citation type="journal article" date="2015" name="Mol. Plant Microbe Interact.">
        <title>Genome, transcriptome, and functional analyses of Penicillium expansum provide new insights into secondary metabolism and pathogenicity.</title>
        <authorList>
            <person name="Ballester A.R."/>
            <person name="Marcet-Houben M."/>
            <person name="Levin E."/>
            <person name="Sela N."/>
            <person name="Selma-Lazaro C."/>
            <person name="Carmona L."/>
            <person name="Wisniewski M."/>
            <person name="Droby S."/>
            <person name="Gonzalez-Candelas L."/>
            <person name="Gabaldon T."/>
        </authorList>
    </citation>
    <scope>NUCLEOTIDE SEQUENCE [LARGE SCALE GENOMIC DNA]</scope>
    <source>
        <strain evidence="8 9">PHI-1</strain>
    </source>
</reference>
<accession>A0A0A2L3K8</accession>
<proteinExistence type="inferred from homology"/>
<sequence length="268" mass="29956">MGFNNWACFECDLNETFFIETAQAMLKRGLLDWDTDKFPHGIPWLADYMKSKVYHLGIHQDSENLTCGGSYGHETQDARIFAGWGIDYLKLDKCNWHDVLRAMPNPLKFSNSAPAYLEDNTSDWAAFMGWDSADVIVYPSNGSAWDSIIRSGLLNPRPPGPHSEREKSQFALWASFGAPLNLDCYIPFLSDEEIAFLSNKALIAVNQDLLEQQSTLVSRDDTFDVLFRSLENGDRLLTVLNRGGNAATTTVSLARLGLPPQSGCKYDG</sequence>
<evidence type="ECO:0000256" key="5">
    <source>
        <dbReference type="ARBA" id="ARBA00022801"/>
    </source>
</evidence>
<dbReference type="STRING" id="40296.A0A0A2L3K8"/>
<dbReference type="Gene3D" id="2.60.40.1180">
    <property type="entry name" value="Golgi alpha-mannosidase II"/>
    <property type="match status" value="1"/>
</dbReference>
<dbReference type="OMA" id="PMIMSND"/>
<gene>
    <name evidence="8" type="ORF">PITC_082660</name>
</gene>
<dbReference type="OrthoDB" id="5795902at2759"/>
<evidence type="ECO:0000256" key="6">
    <source>
        <dbReference type="ARBA" id="ARBA00023180"/>
    </source>
</evidence>
<keyword evidence="5" id="KW-0378">Hydrolase</keyword>
<dbReference type="Pfam" id="PF16499">
    <property type="entry name" value="Melibiase_2"/>
    <property type="match status" value="1"/>
</dbReference>
<dbReference type="GO" id="GO:0004557">
    <property type="term" value="F:alpha-galactosidase activity"/>
    <property type="evidence" value="ECO:0007669"/>
    <property type="project" value="UniProtKB-EC"/>
</dbReference>
<dbReference type="AlphaFoldDB" id="A0A0A2L3K8"/>
<dbReference type="Proteomes" id="UP000030104">
    <property type="component" value="Unassembled WGS sequence"/>
</dbReference>
<name>A0A0A2L3K8_PENIT</name>
<dbReference type="EMBL" id="JQGA01000588">
    <property type="protein sequence ID" value="KGO74657.1"/>
    <property type="molecule type" value="Genomic_DNA"/>
</dbReference>
<dbReference type="PANTHER" id="PTHR11452:SF91">
    <property type="entry name" value="ALPHA-GALACTOSIDASE A-RELATED"/>
    <property type="match status" value="1"/>
</dbReference>
<dbReference type="InterPro" id="IPR017853">
    <property type="entry name" value="GH"/>
</dbReference>
<evidence type="ECO:0000313" key="9">
    <source>
        <dbReference type="Proteomes" id="UP000030104"/>
    </source>
</evidence>
<keyword evidence="4" id="KW-0430">Lectin</keyword>
<keyword evidence="7" id="KW-0326">Glycosidase</keyword>
<keyword evidence="6" id="KW-0325">Glycoprotein</keyword>
<protein>
    <recommendedName>
        <fullName evidence="3">alpha-galactosidase</fullName>
        <ecNumber evidence="3">3.2.1.22</ecNumber>
    </recommendedName>
</protein>
<dbReference type="SUPFAM" id="SSF51011">
    <property type="entry name" value="Glycosyl hydrolase domain"/>
    <property type="match status" value="1"/>
</dbReference>
<keyword evidence="9" id="KW-1185">Reference proteome</keyword>
<dbReference type="PANTHER" id="PTHR11452">
    <property type="entry name" value="ALPHA-GALACTOSIDASE/ALPHA-N-ACETYLGALACTOSAMINIDASE"/>
    <property type="match status" value="1"/>
</dbReference>
<dbReference type="InterPro" id="IPR002241">
    <property type="entry name" value="Glyco_hydro_27"/>
</dbReference>
<organism evidence="8 9">
    <name type="scientific">Penicillium italicum</name>
    <name type="common">Blue mold</name>
    <dbReference type="NCBI Taxonomy" id="40296"/>
    <lineage>
        <taxon>Eukaryota</taxon>
        <taxon>Fungi</taxon>
        <taxon>Dikarya</taxon>
        <taxon>Ascomycota</taxon>
        <taxon>Pezizomycotina</taxon>
        <taxon>Eurotiomycetes</taxon>
        <taxon>Eurotiomycetidae</taxon>
        <taxon>Eurotiales</taxon>
        <taxon>Aspergillaceae</taxon>
        <taxon>Penicillium</taxon>
    </lineage>
</organism>
<evidence type="ECO:0000256" key="3">
    <source>
        <dbReference type="ARBA" id="ARBA00012755"/>
    </source>
</evidence>
<comment type="catalytic activity">
    <reaction evidence="1">
        <text>Hydrolysis of terminal, non-reducing alpha-D-galactose residues in alpha-D-galactosides, including galactose oligosaccharides, galactomannans and galactolipids.</text>
        <dbReference type="EC" id="3.2.1.22"/>
    </reaction>
</comment>